<dbReference type="EMBL" id="SOZJ01000003">
    <property type="protein sequence ID" value="TGJ68663.1"/>
    <property type="molecule type" value="Genomic_DNA"/>
</dbReference>
<comment type="caution">
    <text evidence="1">The sequence shown here is derived from an EMBL/GenBank/DDBJ whole genome shotgun (WGS) entry which is preliminary data.</text>
</comment>
<sequence>MRFRLISSIKLGEWERWYPFGEMKMRQAQERPATLVRWSTEDYLGGSHEIPELGSPTKCICRRSYLSTPFKSPKVAPFGFVSNQEKKTAQLWLFLNLNFV</sequence>
<evidence type="ECO:0000313" key="2">
    <source>
        <dbReference type="Proteomes" id="UP000297595"/>
    </source>
</evidence>
<protein>
    <submittedName>
        <fullName evidence="1">Uncharacterized protein</fullName>
    </submittedName>
</protein>
<dbReference type="OrthoDB" id="5272603at2759"/>
<dbReference type="Proteomes" id="UP000297595">
    <property type="component" value="Unassembled WGS sequence"/>
</dbReference>
<reference evidence="1 2" key="1">
    <citation type="submission" date="2019-03" db="EMBL/GenBank/DDBJ databases">
        <title>Nematode-trapping fungi genome.</title>
        <authorList>
            <person name="Vidal-Diez De Ulzurrun G."/>
        </authorList>
    </citation>
    <scope>NUCLEOTIDE SEQUENCE [LARGE SCALE GENOMIC DNA]</scope>
    <source>
        <strain evidence="1 2">TWF154</strain>
    </source>
</reference>
<evidence type="ECO:0000313" key="1">
    <source>
        <dbReference type="EMBL" id="TGJ68663.1"/>
    </source>
</evidence>
<proteinExistence type="predicted"/>
<name>A0A7C8K1I2_ORBOL</name>
<organism evidence="1 2">
    <name type="scientific">Orbilia oligospora</name>
    <name type="common">Nematode-trapping fungus</name>
    <name type="synonym">Arthrobotrys oligospora</name>
    <dbReference type="NCBI Taxonomy" id="2813651"/>
    <lineage>
        <taxon>Eukaryota</taxon>
        <taxon>Fungi</taxon>
        <taxon>Dikarya</taxon>
        <taxon>Ascomycota</taxon>
        <taxon>Pezizomycotina</taxon>
        <taxon>Orbiliomycetes</taxon>
        <taxon>Orbiliales</taxon>
        <taxon>Orbiliaceae</taxon>
        <taxon>Orbilia</taxon>
    </lineage>
</organism>
<gene>
    <name evidence="1" type="ORF">EYR41_004756</name>
</gene>
<accession>A0A7C8K1I2</accession>
<dbReference type="AlphaFoldDB" id="A0A7C8K1I2"/>